<proteinExistence type="predicted"/>
<protein>
    <submittedName>
        <fullName evidence="1">Uncharacterized protein</fullName>
    </submittedName>
</protein>
<accession>A0A174MA48</accession>
<reference evidence="1 2" key="1">
    <citation type="submission" date="2015-09" db="EMBL/GenBank/DDBJ databases">
        <authorList>
            <consortium name="Pathogen Informatics"/>
        </authorList>
    </citation>
    <scope>NUCLEOTIDE SEQUENCE [LARGE SCALE GENOMIC DNA]</scope>
    <source>
        <strain evidence="1 2">2789STDY5834939</strain>
    </source>
</reference>
<gene>
    <name evidence="1" type="ORF">ERS852551_00410</name>
</gene>
<dbReference type="EMBL" id="CZBE01000002">
    <property type="protein sequence ID" value="CUP30955.1"/>
    <property type="molecule type" value="Genomic_DNA"/>
</dbReference>
<name>A0A174MA48_9FIRM</name>
<evidence type="ECO:0000313" key="2">
    <source>
        <dbReference type="Proteomes" id="UP000095765"/>
    </source>
</evidence>
<evidence type="ECO:0000313" key="1">
    <source>
        <dbReference type="EMBL" id="CUP30955.1"/>
    </source>
</evidence>
<dbReference type="AlphaFoldDB" id="A0A174MA48"/>
<organism evidence="1 2">
    <name type="scientific">Anaerotruncus colihominis</name>
    <dbReference type="NCBI Taxonomy" id="169435"/>
    <lineage>
        <taxon>Bacteria</taxon>
        <taxon>Bacillati</taxon>
        <taxon>Bacillota</taxon>
        <taxon>Clostridia</taxon>
        <taxon>Eubacteriales</taxon>
        <taxon>Oscillospiraceae</taxon>
        <taxon>Anaerotruncus</taxon>
    </lineage>
</organism>
<dbReference type="Proteomes" id="UP000095765">
    <property type="component" value="Unassembled WGS sequence"/>
</dbReference>
<sequence>MGDTAFALGLFVMGNSRSLFVLTDCLEIEKIQKMVFSDFDSLLCAPTVRIFKIRTCMHSRRMPGRRGVLCAIKANFCRGLSPGKKFNAKRGQKARLDGAWRL</sequence>